<keyword evidence="2" id="KW-1185">Reference proteome</keyword>
<gene>
    <name evidence="1" type="ORF">PVAP13_2KG173274</name>
</gene>
<dbReference type="EMBL" id="CM029039">
    <property type="protein sequence ID" value="KAG2641309.1"/>
    <property type="molecule type" value="Genomic_DNA"/>
</dbReference>
<comment type="caution">
    <text evidence="1">The sequence shown here is derived from an EMBL/GenBank/DDBJ whole genome shotgun (WGS) entry which is preliminary data.</text>
</comment>
<reference evidence="1" key="1">
    <citation type="submission" date="2020-05" db="EMBL/GenBank/DDBJ databases">
        <title>WGS assembly of Panicum virgatum.</title>
        <authorList>
            <person name="Lovell J.T."/>
            <person name="Jenkins J."/>
            <person name="Shu S."/>
            <person name="Juenger T.E."/>
            <person name="Schmutz J."/>
        </authorList>
    </citation>
    <scope>NUCLEOTIDE SEQUENCE</scope>
    <source>
        <strain evidence="1">AP13</strain>
    </source>
</reference>
<accession>A0A8T0WDR0</accession>
<organism evidence="1 2">
    <name type="scientific">Panicum virgatum</name>
    <name type="common">Blackwell switchgrass</name>
    <dbReference type="NCBI Taxonomy" id="38727"/>
    <lineage>
        <taxon>Eukaryota</taxon>
        <taxon>Viridiplantae</taxon>
        <taxon>Streptophyta</taxon>
        <taxon>Embryophyta</taxon>
        <taxon>Tracheophyta</taxon>
        <taxon>Spermatophyta</taxon>
        <taxon>Magnoliopsida</taxon>
        <taxon>Liliopsida</taxon>
        <taxon>Poales</taxon>
        <taxon>Poaceae</taxon>
        <taxon>PACMAD clade</taxon>
        <taxon>Panicoideae</taxon>
        <taxon>Panicodae</taxon>
        <taxon>Paniceae</taxon>
        <taxon>Panicinae</taxon>
        <taxon>Panicum</taxon>
        <taxon>Panicum sect. Hiantes</taxon>
    </lineage>
</organism>
<evidence type="ECO:0000313" key="1">
    <source>
        <dbReference type="EMBL" id="KAG2641309.1"/>
    </source>
</evidence>
<protein>
    <submittedName>
        <fullName evidence="1">Uncharacterized protein</fullName>
    </submittedName>
</protein>
<proteinExistence type="predicted"/>
<dbReference type="AlphaFoldDB" id="A0A8T0WDR0"/>
<sequence>MPARRSRLPPPKAAGGCDVALTVARGCHAAQRRNLQGTVKREIAAPEILCVKISDNAWRLERRRQNMDSPFFKTFYVNSVASLSP</sequence>
<name>A0A8T0WDR0_PANVG</name>
<dbReference type="Proteomes" id="UP000823388">
    <property type="component" value="Chromosome 2K"/>
</dbReference>
<evidence type="ECO:0000313" key="2">
    <source>
        <dbReference type="Proteomes" id="UP000823388"/>
    </source>
</evidence>